<dbReference type="Pfam" id="PF23922">
    <property type="entry name" value="DUF7261"/>
    <property type="match status" value="1"/>
</dbReference>
<dbReference type="EMBL" id="JBHSXL010000015">
    <property type="protein sequence ID" value="MFC6893878.1"/>
    <property type="molecule type" value="Genomic_DNA"/>
</dbReference>
<protein>
    <recommendedName>
        <fullName evidence="5">Flagellin</fullName>
    </recommendedName>
</protein>
<evidence type="ECO:0000313" key="4">
    <source>
        <dbReference type="Proteomes" id="UP001596296"/>
    </source>
</evidence>
<keyword evidence="2" id="KW-1133">Transmembrane helix</keyword>
<organism evidence="3 4">
    <name type="scientific">Halopenitus salinus</name>
    <dbReference type="NCBI Taxonomy" id="1198295"/>
    <lineage>
        <taxon>Archaea</taxon>
        <taxon>Methanobacteriati</taxon>
        <taxon>Methanobacteriota</taxon>
        <taxon>Stenosarchaea group</taxon>
        <taxon>Halobacteria</taxon>
        <taxon>Halobacteriales</taxon>
        <taxon>Haloferacaceae</taxon>
        <taxon>Halopenitus</taxon>
    </lineage>
</organism>
<proteinExistence type="predicted"/>
<comment type="caution">
    <text evidence="3">The sequence shown here is derived from an EMBL/GenBank/DDBJ whole genome shotgun (WGS) entry which is preliminary data.</text>
</comment>
<evidence type="ECO:0008006" key="5">
    <source>
        <dbReference type="Google" id="ProtNLM"/>
    </source>
</evidence>
<keyword evidence="2" id="KW-0472">Membrane</keyword>
<evidence type="ECO:0000313" key="3">
    <source>
        <dbReference type="EMBL" id="MFC6893878.1"/>
    </source>
</evidence>
<evidence type="ECO:0000256" key="2">
    <source>
        <dbReference type="SAM" id="Phobius"/>
    </source>
</evidence>
<dbReference type="Proteomes" id="UP001596296">
    <property type="component" value="Unassembled WGS sequence"/>
</dbReference>
<evidence type="ECO:0000256" key="1">
    <source>
        <dbReference type="SAM" id="MobiDB-lite"/>
    </source>
</evidence>
<keyword evidence="2" id="KW-0812">Transmembrane</keyword>
<keyword evidence="4" id="KW-1185">Reference proteome</keyword>
<dbReference type="RefSeq" id="WP_379746483.1">
    <property type="nucleotide sequence ID" value="NZ_JBHSVN010000001.1"/>
</dbReference>
<name>A0ABD5V1F3_9EURY</name>
<sequence length="348" mass="37801">MADVRGPEQPPRAASSESTDRPRRDRAQLFLVGAIVLAVLLVALAVLLNAVIYTGNLATRDTGADVAATIEYDDAAHDAALEVFTATNDYADENEANHTQLEANLTGGIGAWETASAEHAAIRGTMSSIENVETTDGYRLQQATNDSFHPNSDDNTTEWDLADSTRVRNYTINATPENQVNADTLNDTDPGNVTDTFFVEFEGDETYYLYLYESDSGDGCTLVHDGTDGIDRACVDGPTFVVNLTADPTNSTATISNSSTGDSSEFNTTFFQDLDPNHSITYHNPGNISGEYDLVVESDDGSVVYDDEPPNSTEVIYDLEYDVVRRSDSLHYRNGTRIAPKEAPYDAS</sequence>
<feature type="region of interest" description="Disordered" evidence="1">
    <location>
        <begin position="1"/>
        <end position="21"/>
    </location>
</feature>
<reference evidence="3 4" key="1">
    <citation type="journal article" date="2019" name="Int. J. Syst. Evol. Microbiol.">
        <title>The Global Catalogue of Microorganisms (GCM) 10K type strain sequencing project: providing services to taxonomists for standard genome sequencing and annotation.</title>
        <authorList>
            <consortium name="The Broad Institute Genomics Platform"/>
            <consortium name="The Broad Institute Genome Sequencing Center for Infectious Disease"/>
            <person name="Wu L."/>
            <person name="Ma J."/>
        </authorList>
    </citation>
    <scope>NUCLEOTIDE SEQUENCE [LARGE SCALE GENOMIC DNA]</scope>
    <source>
        <strain evidence="3 4">SKJ47</strain>
    </source>
</reference>
<accession>A0ABD5V1F3</accession>
<feature type="transmembrane region" description="Helical" evidence="2">
    <location>
        <begin position="29"/>
        <end position="52"/>
    </location>
</feature>
<gene>
    <name evidence="3" type="ORF">ACFQE9_14880</name>
</gene>
<dbReference type="InterPro" id="IPR055685">
    <property type="entry name" value="DUF7261"/>
</dbReference>
<dbReference type="AlphaFoldDB" id="A0ABD5V1F3"/>